<proteinExistence type="predicted"/>
<protein>
    <submittedName>
        <fullName evidence="4">Kelch-like protein 10</fullName>
    </submittedName>
</protein>
<dbReference type="SUPFAM" id="SSF54695">
    <property type="entry name" value="POZ domain"/>
    <property type="match status" value="1"/>
</dbReference>
<dbReference type="PIRSF" id="PIRSF037037">
    <property type="entry name" value="Kelch-like_protein_gigaxonin"/>
    <property type="match status" value="1"/>
</dbReference>
<evidence type="ECO:0000256" key="1">
    <source>
        <dbReference type="ARBA" id="ARBA00022441"/>
    </source>
</evidence>
<dbReference type="SUPFAM" id="SSF117281">
    <property type="entry name" value="Kelch motif"/>
    <property type="match status" value="1"/>
</dbReference>
<dbReference type="PANTHER" id="PTHR24412:SF172">
    <property type="entry name" value="KELCH-LIKE PROTEIN 10"/>
    <property type="match status" value="1"/>
</dbReference>
<evidence type="ECO:0000256" key="2">
    <source>
        <dbReference type="ARBA" id="ARBA00022737"/>
    </source>
</evidence>
<name>A0A4Z2GSZ3_9TELE</name>
<reference evidence="4 5" key="1">
    <citation type="submission" date="2019-03" db="EMBL/GenBank/DDBJ databases">
        <title>First draft genome of Liparis tanakae, snailfish: a comprehensive survey of snailfish specific genes.</title>
        <authorList>
            <person name="Kim W."/>
            <person name="Song I."/>
            <person name="Jeong J.-H."/>
            <person name="Kim D."/>
            <person name="Kim S."/>
            <person name="Ryu S."/>
            <person name="Song J.Y."/>
            <person name="Lee S.K."/>
        </authorList>
    </citation>
    <scope>NUCLEOTIDE SEQUENCE [LARGE SCALE GENOMIC DNA]</scope>
    <source>
        <tissue evidence="4">Muscle</tissue>
    </source>
</reference>
<sequence>MSESSHKPSVFNTLRLDGQFCDAVIKVEDVAFDIHRIILCECSPYFLTLFGPWCGPDKKIYVIQGVSSDMMRLIIEFAYTGSISVTGENVQGLLLVADQLGVTDVVQACCDFLGEQLRAENCIGIFVFAAVVIPAELRCRAHRYMVEHFEEVARHEQFLQLSLEQLVDLLQRDDLNVRNESVAFEAVVRWIDHAPGERKAHVAVLLSKVRLALTSLDYMRLTVLSNQLVTRNTECMSIAQGALEAIGHVRTGGPSVADLRNPLARPRLPNAILMAIGGWSSRNPTNSMEAYDNRADFWFNVTDECERPRAYHGTAALNGSVYCIGGFDRTEHFSSVRRFDLSTRVWHEAAPMTHRRCYVSVTVLGGCIYAMGGFDGHTRLNTAERYRPEANQWSLIAPMQELRSDASSTTLHNRVYICGGFNGTECLQTAECYIPETNQWTMIGLMNSPRSGNGVIAYAGCVYVVGGFDGNNRLCTAEVYNPDSNSWHEVTPMLTPRSNFGIEVLDDRLFVVGGYNGNSTSYNVESYDATANMWTEACDMDIFRSALSCCVVSGLPNMADYTIPRDALPFLTGDVNLDEHTGLHPPGFKT</sequence>
<dbReference type="AlphaFoldDB" id="A0A4Z2GSZ3"/>
<dbReference type="FunFam" id="1.25.40.420:FF:000001">
    <property type="entry name" value="Kelch-like family member 12"/>
    <property type="match status" value="1"/>
</dbReference>
<dbReference type="Pfam" id="PF07707">
    <property type="entry name" value="BACK"/>
    <property type="match status" value="1"/>
</dbReference>
<dbReference type="InterPro" id="IPR011705">
    <property type="entry name" value="BACK"/>
</dbReference>
<dbReference type="InterPro" id="IPR000210">
    <property type="entry name" value="BTB/POZ_dom"/>
</dbReference>
<dbReference type="EMBL" id="SRLO01000442">
    <property type="protein sequence ID" value="TNN55913.1"/>
    <property type="molecule type" value="Genomic_DNA"/>
</dbReference>
<keyword evidence="5" id="KW-1185">Reference proteome</keyword>
<evidence type="ECO:0000313" key="4">
    <source>
        <dbReference type="EMBL" id="TNN55913.1"/>
    </source>
</evidence>
<dbReference type="Gene3D" id="2.120.10.80">
    <property type="entry name" value="Kelch-type beta propeller"/>
    <property type="match status" value="1"/>
</dbReference>
<organism evidence="4 5">
    <name type="scientific">Liparis tanakae</name>
    <name type="common">Tanaka's snailfish</name>
    <dbReference type="NCBI Taxonomy" id="230148"/>
    <lineage>
        <taxon>Eukaryota</taxon>
        <taxon>Metazoa</taxon>
        <taxon>Chordata</taxon>
        <taxon>Craniata</taxon>
        <taxon>Vertebrata</taxon>
        <taxon>Euteleostomi</taxon>
        <taxon>Actinopterygii</taxon>
        <taxon>Neopterygii</taxon>
        <taxon>Teleostei</taxon>
        <taxon>Neoteleostei</taxon>
        <taxon>Acanthomorphata</taxon>
        <taxon>Eupercaria</taxon>
        <taxon>Perciformes</taxon>
        <taxon>Cottioidei</taxon>
        <taxon>Cottales</taxon>
        <taxon>Liparidae</taxon>
        <taxon>Liparis</taxon>
    </lineage>
</organism>
<dbReference type="InterPro" id="IPR017096">
    <property type="entry name" value="BTB-kelch_protein"/>
</dbReference>
<evidence type="ECO:0000259" key="3">
    <source>
        <dbReference type="PROSITE" id="PS50097"/>
    </source>
</evidence>
<dbReference type="InterPro" id="IPR011333">
    <property type="entry name" value="SKP1/BTB/POZ_sf"/>
</dbReference>
<dbReference type="OrthoDB" id="191037at2759"/>
<dbReference type="Pfam" id="PF01344">
    <property type="entry name" value="Kelch_1"/>
    <property type="match status" value="2"/>
</dbReference>
<keyword evidence="1" id="KW-0880">Kelch repeat</keyword>
<gene>
    <name evidence="4" type="primary">KLHL10_0</name>
    <name evidence="4" type="ORF">EYF80_033849</name>
</gene>
<evidence type="ECO:0000313" key="5">
    <source>
        <dbReference type="Proteomes" id="UP000314294"/>
    </source>
</evidence>
<dbReference type="PROSITE" id="PS50097">
    <property type="entry name" value="BTB"/>
    <property type="match status" value="1"/>
</dbReference>
<dbReference type="InterPro" id="IPR015915">
    <property type="entry name" value="Kelch-typ_b-propeller"/>
</dbReference>
<dbReference type="SMART" id="SM00225">
    <property type="entry name" value="BTB"/>
    <property type="match status" value="1"/>
</dbReference>
<dbReference type="Pfam" id="PF00651">
    <property type="entry name" value="BTB"/>
    <property type="match status" value="1"/>
</dbReference>
<keyword evidence="2" id="KW-0677">Repeat</keyword>
<dbReference type="InterPro" id="IPR006652">
    <property type="entry name" value="Kelch_1"/>
</dbReference>
<accession>A0A4Z2GSZ3</accession>
<dbReference type="Pfam" id="PF24681">
    <property type="entry name" value="Kelch_KLHDC2_KLHL20_DRC7"/>
    <property type="match status" value="1"/>
</dbReference>
<dbReference type="PANTHER" id="PTHR24412">
    <property type="entry name" value="KELCH PROTEIN"/>
    <property type="match status" value="1"/>
</dbReference>
<comment type="caution">
    <text evidence="4">The sequence shown here is derived from an EMBL/GenBank/DDBJ whole genome shotgun (WGS) entry which is preliminary data.</text>
</comment>
<dbReference type="Gene3D" id="3.30.710.10">
    <property type="entry name" value="Potassium Channel Kv1.1, Chain A"/>
    <property type="match status" value="1"/>
</dbReference>
<dbReference type="SMART" id="SM00612">
    <property type="entry name" value="Kelch"/>
    <property type="match status" value="6"/>
</dbReference>
<dbReference type="SMART" id="SM00875">
    <property type="entry name" value="BACK"/>
    <property type="match status" value="1"/>
</dbReference>
<dbReference type="Proteomes" id="UP000314294">
    <property type="component" value="Unassembled WGS sequence"/>
</dbReference>
<dbReference type="Gene3D" id="1.25.40.420">
    <property type="match status" value="1"/>
</dbReference>
<feature type="domain" description="BTB" evidence="3">
    <location>
        <begin position="21"/>
        <end position="87"/>
    </location>
</feature>